<dbReference type="AlphaFoldDB" id="A0A6B0UFH0"/>
<evidence type="ECO:0000313" key="1">
    <source>
        <dbReference type="EMBL" id="MXU85453.1"/>
    </source>
</evidence>
<dbReference type="EMBL" id="GIFC01003370">
    <property type="protein sequence ID" value="MXU85453.1"/>
    <property type="molecule type" value="Transcribed_RNA"/>
</dbReference>
<accession>A0A6B0UFH0</accession>
<protein>
    <submittedName>
        <fullName evidence="1">Putative secreted protein</fullName>
    </submittedName>
</protein>
<proteinExistence type="predicted"/>
<organism evidence="1">
    <name type="scientific">Ixodes ricinus</name>
    <name type="common">Common tick</name>
    <name type="synonym">Acarus ricinus</name>
    <dbReference type="NCBI Taxonomy" id="34613"/>
    <lineage>
        <taxon>Eukaryota</taxon>
        <taxon>Metazoa</taxon>
        <taxon>Ecdysozoa</taxon>
        <taxon>Arthropoda</taxon>
        <taxon>Chelicerata</taxon>
        <taxon>Arachnida</taxon>
        <taxon>Acari</taxon>
        <taxon>Parasitiformes</taxon>
        <taxon>Ixodida</taxon>
        <taxon>Ixodoidea</taxon>
        <taxon>Ixodidae</taxon>
        <taxon>Ixodinae</taxon>
        <taxon>Ixodes</taxon>
    </lineage>
</organism>
<sequence>MILRSGNWMRRVLCIGVKWSRASAMTPHWSSVDLVRVSHVFCSGHHRAWSDQSVGTLRDSTRLSMTPPMCVSPLTRSLRSILRSVT</sequence>
<name>A0A6B0UFH0_IXORI</name>
<reference evidence="1" key="1">
    <citation type="submission" date="2019-12" db="EMBL/GenBank/DDBJ databases">
        <title>An insight into the sialome of adult female Ixodes ricinus ticks feeding for 6 days.</title>
        <authorList>
            <person name="Perner J."/>
            <person name="Ribeiro J.M.C."/>
        </authorList>
    </citation>
    <scope>NUCLEOTIDE SEQUENCE</scope>
    <source>
        <strain evidence="1">Semi-engorged</strain>
        <tissue evidence="1">Salivary glands</tissue>
    </source>
</reference>